<dbReference type="PRINTS" id="PR01705">
    <property type="entry name" value="TSP1REPEAT"/>
</dbReference>
<sequence length="1114" mass="124510">MNRQKPPLLVQRNRLLVFLLLVLGFVSDSVQDSAGVGLGQQKCDLSSAVSDYRVVSHEDLLPGLDQFSDEGVRHFSEILFDYRRYQVIVGARDALYRLSLEGLTKLEKATWEAHESTKGICTTKGQTEEDCRNYIKVLVAHNDQVFACGTHAFSPKCSWREIEEINRVSKSIDGRGKCPYSPHANSTSHMTKNGEYYIGSSTDFSSNDHAIYRMSGAQFEKVVRTVQYNALWLMKPDFVGSFETSRFIYFLFRETAVEYGNCGKAIYSRIARVCKSDDGGTLVLKNTWTTFLKARLNCSLPGDYPFYYNEIQSMDYLDEEKIIYATFSTNENSILGSAVCSFKISDVETTFTGRFKTRSGPAAIWESKSDIHSHFECEASDNKHLEVNSREYQLINDAVQPTLPRPLYHENLEQYTHIVVESIATKHQDNYPVHVIFLASRSGGVIKKLSFNTRTSRTCLVEVLHPFASEKRLISISNLKLFAPTNSLYATTEENVLRIPTQRCQRFASKRACLNSMDPYCGWNKLKEECTVTPHKNPRASYWDQNLLTCPILTDPVDGAWGPWSSWETCDYLPSETNDKLRLTNDRRNQQADTCMCKRRDCNQPKPAYGGQKCQGSPLEVTNCTRNGQWTEWSEWSSCSNSCDLGTQQRKRICGNPAPAFGGKTCIGPDLDTRYCSDLPPCAALSHISTASASLVREDVSRWTDWTEWSRCSARCGKGFRSRQRQCFGLQCSGSCSKEFEECESTECSDLLEVTDWTPWIRTNGSAWDGGSWSEKRFRFNYQAPLAINQVGDISEEERICKSTNHCSMLSITQPRKNGLAEVWSEWSKCSRECGTGHQIRIRECPFGQDGCTGQTFAQRACNLQPCQGQWSCWSEWSPCDRDGKRRRSRDCQNHQFGVSSATANDGVTCSGGSSYEEMGCDGWGMWAAWGECDGNGHQTRYRACVASQCSGSDQESKPCGADSIDLARVTTAGAGSVIGACVCGFVLGVFVGAGIVYYVLIHRRGAGGANGSPHYVSAKSQNLYVSLPMLDLRHKHLSSSSNQSDCGTLRSTTTAGTLRSTKTGSIYNGTLNGNKHGDYETATIKRSHSQRNSSLLSSGNHIRADLESDQLFN</sequence>
<dbReference type="InterPro" id="IPR000884">
    <property type="entry name" value="TSP1_rpt"/>
</dbReference>
<comment type="subcellular location">
    <subcellularLocation>
        <location evidence="1">Membrane</location>
        <topology evidence="1">Single-pass membrane protein</topology>
    </subcellularLocation>
    <subcellularLocation>
        <location evidence="2">Secreted</location>
    </subcellularLocation>
</comment>
<dbReference type="Gene3D" id="2.20.100.10">
    <property type="entry name" value="Thrombospondin type-1 (TSP1) repeat"/>
    <property type="match status" value="4"/>
</dbReference>
<feature type="signal peptide" evidence="14">
    <location>
        <begin position="1"/>
        <end position="31"/>
    </location>
</feature>
<dbReference type="GO" id="GO:0030335">
    <property type="term" value="P:positive regulation of cell migration"/>
    <property type="evidence" value="ECO:0007669"/>
    <property type="project" value="TreeGrafter"/>
</dbReference>
<dbReference type="FunFam" id="2.20.100.10:FF:000007">
    <property type="entry name" value="Thrombospondin 1"/>
    <property type="match status" value="1"/>
</dbReference>
<dbReference type="GO" id="GO:0007411">
    <property type="term" value="P:axon guidance"/>
    <property type="evidence" value="ECO:0007669"/>
    <property type="project" value="TreeGrafter"/>
</dbReference>
<comment type="caution">
    <text evidence="16">The sequence shown here is derived from an EMBL/GenBank/DDBJ whole genome shotgun (WGS) entry which is preliminary data.</text>
</comment>
<dbReference type="InterPro" id="IPR036383">
    <property type="entry name" value="TSP1_rpt_sf"/>
</dbReference>
<gene>
    <name evidence="16" type="ORF">TCAL_11284</name>
</gene>
<evidence type="ECO:0000256" key="12">
    <source>
        <dbReference type="PROSITE-ProRule" id="PRU00352"/>
    </source>
</evidence>
<evidence type="ECO:0000256" key="14">
    <source>
        <dbReference type="SAM" id="SignalP"/>
    </source>
</evidence>
<evidence type="ECO:0000256" key="3">
    <source>
        <dbReference type="ARBA" id="ARBA00022473"/>
    </source>
</evidence>
<evidence type="ECO:0000256" key="4">
    <source>
        <dbReference type="ARBA" id="ARBA00022525"/>
    </source>
</evidence>
<evidence type="ECO:0000256" key="9">
    <source>
        <dbReference type="ARBA" id="ARBA00023157"/>
    </source>
</evidence>
<dbReference type="Pfam" id="PF01403">
    <property type="entry name" value="Sema"/>
    <property type="match status" value="1"/>
</dbReference>
<evidence type="ECO:0000256" key="11">
    <source>
        <dbReference type="ARBA" id="ARBA00074148"/>
    </source>
</evidence>
<name>A0A553NUF6_TIGCA</name>
<keyword evidence="5 14" id="KW-0732">Signal</keyword>
<dbReference type="Pfam" id="PF00090">
    <property type="entry name" value="TSP_1"/>
    <property type="match status" value="5"/>
</dbReference>
<protein>
    <recommendedName>
        <fullName evidence="11">Semaphorin-2A</fullName>
    </recommendedName>
</protein>
<evidence type="ECO:0000256" key="13">
    <source>
        <dbReference type="SAM" id="Phobius"/>
    </source>
</evidence>
<keyword evidence="13" id="KW-0472">Membrane</keyword>
<evidence type="ECO:0000256" key="1">
    <source>
        <dbReference type="ARBA" id="ARBA00004167"/>
    </source>
</evidence>
<dbReference type="SMART" id="SM00209">
    <property type="entry name" value="TSP1"/>
    <property type="match status" value="5"/>
</dbReference>
<dbReference type="InterPro" id="IPR016201">
    <property type="entry name" value="PSI"/>
</dbReference>
<dbReference type="InterPro" id="IPR036352">
    <property type="entry name" value="Semap_dom_sf"/>
</dbReference>
<evidence type="ECO:0000313" key="17">
    <source>
        <dbReference type="Proteomes" id="UP000318571"/>
    </source>
</evidence>
<evidence type="ECO:0000313" key="16">
    <source>
        <dbReference type="EMBL" id="TRY69068.1"/>
    </source>
</evidence>
<dbReference type="Gene3D" id="2.130.10.10">
    <property type="entry name" value="YVTN repeat-like/Quinoprotein amine dehydrogenase"/>
    <property type="match status" value="1"/>
</dbReference>
<dbReference type="STRING" id="6832.A0A553NUF6"/>
<dbReference type="GO" id="GO:0005576">
    <property type="term" value="C:extracellular region"/>
    <property type="evidence" value="ECO:0007669"/>
    <property type="project" value="UniProtKB-SubCell"/>
</dbReference>
<dbReference type="SUPFAM" id="SSF103575">
    <property type="entry name" value="Plexin repeat"/>
    <property type="match status" value="1"/>
</dbReference>
<dbReference type="InterPro" id="IPR001627">
    <property type="entry name" value="Semap_dom"/>
</dbReference>
<keyword evidence="10" id="KW-0325">Glycoprotein</keyword>
<dbReference type="SMART" id="SM00630">
    <property type="entry name" value="Sema"/>
    <property type="match status" value="1"/>
</dbReference>
<dbReference type="SUPFAM" id="SSF101912">
    <property type="entry name" value="Sema domain"/>
    <property type="match status" value="1"/>
</dbReference>
<dbReference type="AlphaFoldDB" id="A0A553NUF6"/>
<dbReference type="Proteomes" id="UP000318571">
    <property type="component" value="Chromosome 1"/>
</dbReference>
<dbReference type="PANTHER" id="PTHR11036:SF79">
    <property type="entry name" value="SEMAPHORIN 5C, ISOFORM A"/>
    <property type="match status" value="1"/>
</dbReference>
<evidence type="ECO:0000256" key="5">
    <source>
        <dbReference type="ARBA" id="ARBA00022729"/>
    </source>
</evidence>
<organism evidence="16 17">
    <name type="scientific">Tigriopus californicus</name>
    <name type="common">Marine copepod</name>
    <dbReference type="NCBI Taxonomy" id="6832"/>
    <lineage>
        <taxon>Eukaryota</taxon>
        <taxon>Metazoa</taxon>
        <taxon>Ecdysozoa</taxon>
        <taxon>Arthropoda</taxon>
        <taxon>Crustacea</taxon>
        <taxon>Multicrustacea</taxon>
        <taxon>Hexanauplia</taxon>
        <taxon>Copepoda</taxon>
        <taxon>Harpacticoida</taxon>
        <taxon>Harpacticidae</taxon>
        <taxon>Tigriopus</taxon>
    </lineage>
</organism>
<keyword evidence="3" id="KW-0217">Developmental protein</keyword>
<keyword evidence="9" id="KW-1015">Disulfide bond</keyword>
<dbReference type="PROSITE" id="PS51004">
    <property type="entry name" value="SEMA"/>
    <property type="match status" value="1"/>
</dbReference>
<dbReference type="OrthoDB" id="9988752at2759"/>
<keyword evidence="4" id="KW-0964">Secreted</keyword>
<dbReference type="PROSITE" id="PS50092">
    <property type="entry name" value="TSP1"/>
    <property type="match status" value="5"/>
</dbReference>
<dbReference type="GO" id="GO:0005886">
    <property type="term" value="C:plasma membrane"/>
    <property type="evidence" value="ECO:0007669"/>
    <property type="project" value="TreeGrafter"/>
</dbReference>
<dbReference type="FunFam" id="2.130.10.10:FF:000369">
    <property type="entry name" value="semaphorin-2A isoform X1"/>
    <property type="match status" value="1"/>
</dbReference>
<feature type="transmembrane region" description="Helical" evidence="13">
    <location>
        <begin position="978"/>
        <end position="1001"/>
    </location>
</feature>
<feature type="domain" description="Sema" evidence="15">
    <location>
        <begin position="52"/>
        <end position="501"/>
    </location>
</feature>
<evidence type="ECO:0000256" key="6">
    <source>
        <dbReference type="ARBA" id="ARBA00022737"/>
    </source>
</evidence>
<keyword evidence="6" id="KW-0677">Repeat</keyword>
<evidence type="ECO:0000256" key="7">
    <source>
        <dbReference type="ARBA" id="ARBA00022782"/>
    </source>
</evidence>
<comment type="caution">
    <text evidence="12">Lacks conserved residue(s) required for the propagation of feature annotation.</text>
</comment>
<keyword evidence="13" id="KW-0812">Transmembrane</keyword>
<feature type="chain" id="PRO_5021886140" description="Semaphorin-2A" evidence="14">
    <location>
        <begin position="32"/>
        <end position="1114"/>
    </location>
</feature>
<evidence type="ECO:0000256" key="10">
    <source>
        <dbReference type="ARBA" id="ARBA00023180"/>
    </source>
</evidence>
<dbReference type="PANTHER" id="PTHR11036">
    <property type="entry name" value="SEMAPHORIN"/>
    <property type="match status" value="1"/>
</dbReference>
<dbReference type="SUPFAM" id="SSF82895">
    <property type="entry name" value="TSP-1 type 1 repeat"/>
    <property type="match status" value="4"/>
</dbReference>
<keyword evidence="8" id="KW-0524">Neurogenesis</keyword>
<keyword evidence="7" id="KW-0221">Differentiation</keyword>
<dbReference type="OMA" id="ERYCRND"/>
<evidence type="ECO:0000259" key="15">
    <source>
        <dbReference type="PROSITE" id="PS51004"/>
    </source>
</evidence>
<dbReference type="Gene3D" id="3.30.1680.10">
    <property type="entry name" value="ligand-binding face of the semaphorins, domain 2"/>
    <property type="match status" value="1"/>
</dbReference>
<proteinExistence type="predicted"/>
<dbReference type="GO" id="GO:0045499">
    <property type="term" value="F:chemorepellent activity"/>
    <property type="evidence" value="ECO:0007669"/>
    <property type="project" value="TreeGrafter"/>
</dbReference>
<evidence type="ECO:0000256" key="8">
    <source>
        <dbReference type="ARBA" id="ARBA00022902"/>
    </source>
</evidence>
<dbReference type="InterPro" id="IPR015943">
    <property type="entry name" value="WD40/YVTN_repeat-like_dom_sf"/>
</dbReference>
<reference evidence="16 17" key="1">
    <citation type="journal article" date="2018" name="Nat. Ecol. Evol.">
        <title>Genomic signatures of mitonuclear coevolution across populations of Tigriopus californicus.</title>
        <authorList>
            <person name="Barreto F.S."/>
            <person name="Watson E.T."/>
            <person name="Lima T.G."/>
            <person name="Willett C.S."/>
            <person name="Edmands S."/>
            <person name="Li W."/>
            <person name="Burton R.S."/>
        </authorList>
    </citation>
    <scope>NUCLEOTIDE SEQUENCE [LARGE SCALE GENOMIC DNA]</scope>
    <source>
        <strain evidence="16 17">San Diego</strain>
    </source>
</reference>
<evidence type="ECO:0000256" key="2">
    <source>
        <dbReference type="ARBA" id="ARBA00004613"/>
    </source>
</evidence>
<keyword evidence="17" id="KW-1185">Reference proteome</keyword>
<dbReference type="EMBL" id="VCGU01000010">
    <property type="protein sequence ID" value="TRY69068.1"/>
    <property type="molecule type" value="Genomic_DNA"/>
</dbReference>
<accession>A0A553NUF6</accession>
<dbReference type="GO" id="GO:0071526">
    <property type="term" value="P:semaphorin-plexin signaling pathway"/>
    <property type="evidence" value="ECO:0007669"/>
    <property type="project" value="TreeGrafter"/>
</dbReference>
<keyword evidence="13" id="KW-1133">Transmembrane helix</keyword>
<dbReference type="InterPro" id="IPR027231">
    <property type="entry name" value="Semaphorin"/>
</dbReference>
<dbReference type="SMART" id="SM00423">
    <property type="entry name" value="PSI"/>
    <property type="match status" value="1"/>
</dbReference>
<dbReference type="GO" id="GO:0030215">
    <property type="term" value="F:semaphorin receptor binding"/>
    <property type="evidence" value="ECO:0007669"/>
    <property type="project" value="InterPro"/>
</dbReference>